<dbReference type="PROSITE" id="PS51192">
    <property type="entry name" value="HELICASE_ATP_BIND_1"/>
    <property type="match status" value="1"/>
</dbReference>
<keyword evidence="4" id="KW-0067">ATP-binding</keyword>
<dbReference type="Gene3D" id="3.40.50.300">
    <property type="entry name" value="P-loop containing nucleotide triphosphate hydrolases"/>
    <property type="match status" value="2"/>
</dbReference>
<dbReference type="EMBL" id="CP002101">
    <property type="protein sequence ID" value="AEH60663.1"/>
    <property type="molecule type" value="Genomic_DNA"/>
</dbReference>
<dbReference type="PANTHER" id="PTHR47961">
    <property type="entry name" value="DNA POLYMERASE THETA, PUTATIVE (AFU_ORTHOLOGUE AFUA_1G05260)-RELATED"/>
    <property type="match status" value="1"/>
</dbReference>
<evidence type="ECO:0000259" key="6">
    <source>
        <dbReference type="PROSITE" id="PS51194"/>
    </source>
</evidence>
<name>F7XLH5_METZD</name>
<dbReference type="GeneID" id="10822417"/>
<dbReference type="Pfam" id="PF00270">
    <property type="entry name" value="DEAD"/>
    <property type="match status" value="1"/>
</dbReference>
<dbReference type="OrthoDB" id="39583at2157"/>
<keyword evidence="2" id="KW-0378">Hydrolase</keyword>
<dbReference type="SMART" id="SM00490">
    <property type="entry name" value="HELICc"/>
    <property type="match status" value="1"/>
</dbReference>
<dbReference type="Proteomes" id="UP000006622">
    <property type="component" value="Chromosome"/>
</dbReference>
<dbReference type="HOGENOM" id="CLU_010611_0_0_2"/>
<dbReference type="InterPro" id="IPR027417">
    <property type="entry name" value="P-loop_NTPase"/>
</dbReference>
<dbReference type="InterPro" id="IPR014001">
    <property type="entry name" value="Helicase_ATP-bd"/>
</dbReference>
<dbReference type="Pfam" id="PF00271">
    <property type="entry name" value="Helicase_C"/>
    <property type="match status" value="1"/>
</dbReference>
<dbReference type="InterPro" id="IPR001650">
    <property type="entry name" value="Helicase_C-like"/>
</dbReference>
<sequence length="825" mass="93502">MTLWTLLTSDKSKIVVLPVKDKKNLPIFVGELTLSNTKAGPRPHRFRVTRNGQGELLPPEELLNLLKISDRIMISQICEDTIRLQIEKMLKDFQLSADIVNVCRFCLLKNKFNFVNKKSIKYHKELICQDCAKEELHRFLENSRCNYGEETITYLEELLLKTRDLDRTMGILNPDELDSRFTHFDTIQSAKPESQIKFKDLPLSKSLRNLYSRKSEDLLPVQSLAVEMGLFDGVNLLVTSVTATGKTLIGEMAGVDNALKSRGKMLYLVPLVALANQKYDQFSKKYAELGLKTSIRVGSTRIRSSKKANMRTTLKSDLIVGTYEGIDYLLRSGKADLLGQIGTVVIDEVHMIEDQERGHRIDGLISRLKYISPDSQFIYLSATVADPALLGKKLNCEIVEYEYRPVPIERHLVYCQEHQKNKLMAKLVKEEYSQRSSKGHLGQTIIFTNSRKNCQKISKALPISSSPYHAGMVQYERKKVEERFQNGKLPVVVTTAALAAGVDFPASQVIFESLAMGIEWISIQEFMQMLGRAGRPDYHDRGKVVLLATPEKRYSSNKSETEDEVAIKLLKGEMQHIDIEYDEEGQMEEILASAAVTDSKKDLAKIQRSMVGGYEIDFHVRKLMKYGFLNQKGDRLTITRIGVIAAQHFLSVSKCILIRDAVLEEREPIEIVTNLELFDAAHFKSAAQISKALNINLPSRVFQGASLDIIFEGESISRLEVTLQDQLFEFATDFFTCGCKESPYCGCPERKFSCKILELREEGLSPGAIIDIFEDMYGITAYTSDIFDYLEQAVRNLDAVAMMAKAYSKHDVYEKANSLRRRIEG</sequence>
<dbReference type="AlphaFoldDB" id="F7XLH5"/>
<keyword evidence="8" id="KW-1185">Reference proteome</keyword>
<dbReference type="Pfam" id="PF19131">
    <property type="entry name" value="DUF5814"/>
    <property type="match status" value="1"/>
</dbReference>
<dbReference type="CDD" id="cd18795">
    <property type="entry name" value="SF2_C_Ski2"/>
    <property type="match status" value="1"/>
</dbReference>
<accession>F7XLH5</accession>
<evidence type="ECO:0000256" key="1">
    <source>
        <dbReference type="ARBA" id="ARBA00022741"/>
    </source>
</evidence>
<evidence type="ECO:0000256" key="4">
    <source>
        <dbReference type="ARBA" id="ARBA00022840"/>
    </source>
</evidence>
<dbReference type="SMART" id="SM00487">
    <property type="entry name" value="DEXDc"/>
    <property type="match status" value="1"/>
</dbReference>
<dbReference type="RefSeq" id="WP_013898102.1">
    <property type="nucleotide sequence ID" value="NC_015676.1"/>
</dbReference>
<dbReference type="GO" id="GO:0004386">
    <property type="term" value="F:helicase activity"/>
    <property type="evidence" value="ECO:0007669"/>
    <property type="project" value="UniProtKB-KW"/>
</dbReference>
<dbReference type="GO" id="GO:0003676">
    <property type="term" value="F:nucleic acid binding"/>
    <property type="evidence" value="ECO:0007669"/>
    <property type="project" value="InterPro"/>
</dbReference>
<dbReference type="KEGG" id="mzh:Mzhil_0801"/>
<proteinExistence type="predicted"/>
<evidence type="ECO:0000256" key="3">
    <source>
        <dbReference type="ARBA" id="ARBA00022806"/>
    </source>
</evidence>
<dbReference type="GO" id="GO:0016787">
    <property type="term" value="F:hydrolase activity"/>
    <property type="evidence" value="ECO:0007669"/>
    <property type="project" value="UniProtKB-KW"/>
</dbReference>
<feature type="domain" description="Helicase C-terminal" evidence="6">
    <location>
        <begin position="419"/>
        <end position="585"/>
    </location>
</feature>
<keyword evidence="1" id="KW-0547">Nucleotide-binding</keyword>
<evidence type="ECO:0000313" key="8">
    <source>
        <dbReference type="Proteomes" id="UP000006622"/>
    </source>
</evidence>
<gene>
    <name evidence="7" type="ordered locus">Mzhil_0801</name>
</gene>
<dbReference type="GO" id="GO:0005524">
    <property type="term" value="F:ATP binding"/>
    <property type="evidence" value="ECO:0007669"/>
    <property type="project" value="UniProtKB-KW"/>
</dbReference>
<dbReference type="InterPro" id="IPR050474">
    <property type="entry name" value="Hel308_SKI2-like"/>
</dbReference>
<keyword evidence="3 7" id="KW-0347">Helicase</keyword>
<dbReference type="InterPro" id="IPR043852">
    <property type="entry name" value="DUF5814"/>
</dbReference>
<protein>
    <submittedName>
        <fullName evidence="7">DEAD/DEAH box helicase domain protein</fullName>
    </submittedName>
</protein>
<organism evidence="7 8">
    <name type="scientific">Methanosalsum zhilinae (strain DSM 4017 / NBRC 107636 / OCM 62 / WeN5)</name>
    <name type="common">Methanohalophilus zhilinae</name>
    <dbReference type="NCBI Taxonomy" id="679901"/>
    <lineage>
        <taxon>Archaea</taxon>
        <taxon>Methanobacteriati</taxon>
        <taxon>Methanobacteriota</taxon>
        <taxon>Stenosarchaea group</taxon>
        <taxon>Methanomicrobia</taxon>
        <taxon>Methanosarcinales</taxon>
        <taxon>Methanosarcinaceae</taxon>
        <taxon>Methanosalsum</taxon>
    </lineage>
</organism>
<dbReference type="SUPFAM" id="SSF52540">
    <property type="entry name" value="P-loop containing nucleoside triphosphate hydrolases"/>
    <property type="match status" value="1"/>
</dbReference>
<dbReference type="GO" id="GO:0140097">
    <property type="term" value="F:catalytic activity, acting on DNA"/>
    <property type="evidence" value="ECO:0007669"/>
    <property type="project" value="UniProtKB-ARBA"/>
</dbReference>
<dbReference type="PANTHER" id="PTHR47961:SF1">
    <property type="entry name" value="ATP-DEPENDENT HELICASE MJ1401-RELATED"/>
    <property type="match status" value="1"/>
</dbReference>
<reference evidence="7" key="1">
    <citation type="submission" date="2010-07" db="EMBL/GenBank/DDBJ databases">
        <title>The complete genome of Methanosalsum zhilinae DSM 4017.</title>
        <authorList>
            <consortium name="US DOE Joint Genome Institute (JGI-PGF)"/>
            <person name="Lucas S."/>
            <person name="Copeland A."/>
            <person name="Lapidus A."/>
            <person name="Glavina del Rio T."/>
            <person name="Dalin E."/>
            <person name="Tice H."/>
            <person name="Bruce D."/>
            <person name="Goodwin L."/>
            <person name="Pitluck S."/>
            <person name="Kyrpides N."/>
            <person name="Mavromatis K."/>
            <person name="Ovchinnikova G."/>
            <person name="Daligault H."/>
            <person name="Detter J.C."/>
            <person name="Han C."/>
            <person name="Tapia R."/>
            <person name="Larimer F."/>
            <person name="Land M."/>
            <person name="Hauser L."/>
            <person name="Markowitz V."/>
            <person name="Cheng J.-F."/>
            <person name="Hugenholtz P."/>
            <person name="Woyke T."/>
            <person name="Wu D."/>
            <person name="Spring S."/>
            <person name="Schueler E."/>
            <person name="Brambilla E."/>
            <person name="Klenk H.-P."/>
            <person name="Eisen J.A."/>
        </authorList>
    </citation>
    <scope>NUCLEOTIDE SEQUENCE</scope>
    <source>
        <strain evidence="7">DSM 4017</strain>
    </source>
</reference>
<dbReference type="InterPro" id="IPR011545">
    <property type="entry name" value="DEAD/DEAH_box_helicase_dom"/>
</dbReference>
<evidence type="ECO:0000313" key="7">
    <source>
        <dbReference type="EMBL" id="AEH60663.1"/>
    </source>
</evidence>
<evidence type="ECO:0000256" key="2">
    <source>
        <dbReference type="ARBA" id="ARBA00022801"/>
    </source>
</evidence>
<feature type="domain" description="Helicase ATP-binding" evidence="5">
    <location>
        <begin position="227"/>
        <end position="402"/>
    </location>
</feature>
<dbReference type="PROSITE" id="PS51194">
    <property type="entry name" value="HELICASE_CTER"/>
    <property type="match status" value="1"/>
</dbReference>
<evidence type="ECO:0000259" key="5">
    <source>
        <dbReference type="PROSITE" id="PS51192"/>
    </source>
</evidence>
<dbReference type="STRING" id="679901.Mzhil_0801"/>